<dbReference type="AlphaFoldDB" id="A0A4Y7T673"/>
<proteinExistence type="predicted"/>
<accession>A0A4Y7T673</accession>
<evidence type="ECO:0000313" key="2">
    <source>
        <dbReference type="EMBL" id="TEB29625.1"/>
    </source>
</evidence>
<dbReference type="Proteomes" id="UP000298030">
    <property type="component" value="Unassembled WGS sequence"/>
</dbReference>
<dbReference type="OrthoDB" id="2965800at2759"/>
<sequence length="344" mass="39446">MPKEPTTPTKSAAEDSCGNASETPGRRRSLHQSRWTSRKRGAEAEIGLQLKKTDALEKYHLQPKDLEGLYYIPDFFDVPGKSFQGARKMYRERDVELQAREHHTGVKPFKVPTSYIIRKRADPKATIAKVPKTLLASKEALERKTQGHSWLWACLQRCYPHLGNGVEDWMLPSAAKRAKYFQSAIRDLPNYPPRTVPPAQLTHALQALRNVLDEAPVKGEDGEPIENEEHARKDELESGAVFWFWSKEYFTRVYQALYNVVLMDGVGPFGWGAARWMVYDEYSKWSGIEIDEEECKTYDNAHGWLQGRLPNRTDLQLEFSAFEEQNVPPLIWSLVNARLPVSNQ</sequence>
<protein>
    <submittedName>
        <fullName evidence="2">Uncharacterized protein</fullName>
    </submittedName>
</protein>
<gene>
    <name evidence="2" type="ORF">FA13DRAFT_1710879</name>
</gene>
<dbReference type="EMBL" id="QPFP01000026">
    <property type="protein sequence ID" value="TEB29625.1"/>
    <property type="molecule type" value="Genomic_DNA"/>
</dbReference>
<feature type="compositionally biased region" description="Basic residues" evidence="1">
    <location>
        <begin position="26"/>
        <end position="39"/>
    </location>
</feature>
<comment type="caution">
    <text evidence="2">The sequence shown here is derived from an EMBL/GenBank/DDBJ whole genome shotgun (WGS) entry which is preliminary data.</text>
</comment>
<organism evidence="2 3">
    <name type="scientific">Coprinellus micaceus</name>
    <name type="common">Glistening ink-cap mushroom</name>
    <name type="synonym">Coprinus micaceus</name>
    <dbReference type="NCBI Taxonomy" id="71717"/>
    <lineage>
        <taxon>Eukaryota</taxon>
        <taxon>Fungi</taxon>
        <taxon>Dikarya</taxon>
        <taxon>Basidiomycota</taxon>
        <taxon>Agaricomycotina</taxon>
        <taxon>Agaricomycetes</taxon>
        <taxon>Agaricomycetidae</taxon>
        <taxon>Agaricales</taxon>
        <taxon>Agaricineae</taxon>
        <taxon>Psathyrellaceae</taxon>
        <taxon>Coprinellus</taxon>
    </lineage>
</organism>
<dbReference type="CDD" id="cd21075">
    <property type="entry name" value="DBD_XPA-like"/>
    <property type="match status" value="1"/>
</dbReference>
<evidence type="ECO:0000256" key="1">
    <source>
        <dbReference type="SAM" id="MobiDB-lite"/>
    </source>
</evidence>
<feature type="compositionally biased region" description="Polar residues" evidence="1">
    <location>
        <begin position="1"/>
        <end position="10"/>
    </location>
</feature>
<feature type="region of interest" description="Disordered" evidence="1">
    <location>
        <begin position="1"/>
        <end position="42"/>
    </location>
</feature>
<name>A0A4Y7T673_COPMI</name>
<evidence type="ECO:0000313" key="3">
    <source>
        <dbReference type="Proteomes" id="UP000298030"/>
    </source>
</evidence>
<reference evidence="2 3" key="1">
    <citation type="journal article" date="2019" name="Nat. Ecol. Evol.">
        <title>Megaphylogeny resolves global patterns of mushroom evolution.</title>
        <authorList>
            <person name="Varga T."/>
            <person name="Krizsan K."/>
            <person name="Foldi C."/>
            <person name="Dima B."/>
            <person name="Sanchez-Garcia M."/>
            <person name="Sanchez-Ramirez S."/>
            <person name="Szollosi G.J."/>
            <person name="Szarkandi J.G."/>
            <person name="Papp V."/>
            <person name="Albert L."/>
            <person name="Andreopoulos W."/>
            <person name="Angelini C."/>
            <person name="Antonin V."/>
            <person name="Barry K.W."/>
            <person name="Bougher N.L."/>
            <person name="Buchanan P."/>
            <person name="Buyck B."/>
            <person name="Bense V."/>
            <person name="Catcheside P."/>
            <person name="Chovatia M."/>
            <person name="Cooper J."/>
            <person name="Damon W."/>
            <person name="Desjardin D."/>
            <person name="Finy P."/>
            <person name="Geml J."/>
            <person name="Haridas S."/>
            <person name="Hughes K."/>
            <person name="Justo A."/>
            <person name="Karasinski D."/>
            <person name="Kautmanova I."/>
            <person name="Kiss B."/>
            <person name="Kocsube S."/>
            <person name="Kotiranta H."/>
            <person name="LaButti K.M."/>
            <person name="Lechner B.E."/>
            <person name="Liimatainen K."/>
            <person name="Lipzen A."/>
            <person name="Lukacs Z."/>
            <person name="Mihaltcheva S."/>
            <person name="Morgado L.N."/>
            <person name="Niskanen T."/>
            <person name="Noordeloos M.E."/>
            <person name="Ohm R.A."/>
            <person name="Ortiz-Santana B."/>
            <person name="Ovrebo C."/>
            <person name="Racz N."/>
            <person name="Riley R."/>
            <person name="Savchenko A."/>
            <person name="Shiryaev A."/>
            <person name="Soop K."/>
            <person name="Spirin V."/>
            <person name="Szebenyi C."/>
            <person name="Tomsovsky M."/>
            <person name="Tulloss R.E."/>
            <person name="Uehling J."/>
            <person name="Grigoriev I.V."/>
            <person name="Vagvolgyi C."/>
            <person name="Papp T."/>
            <person name="Martin F.M."/>
            <person name="Miettinen O."/>
            <person name="Hibbett D.S."/>
            <person name="Nagy L.G."/>
        </authorList>
    </citation>
    <scope>NUCLEOTIDE SEQUENCE [LARGE SCALE GENOMIC DNA]</scope>
    <source>
        <strain evidence="2 3">FP101781</strain>
    </source>
</reference>
<keyword evidence="3" id="KW-1185">Reference proteome</keyword>